<evidence type="ECO:0000313" key="2">
    <source>
        <dbReference type="Proteomes" id="UP000263232"/>
    </source>
</evidence>
<name>A0A347WL12_9LACT</name>
<protein>
    <recommendedName>
        <fullName evidence="3">IS30 family transposase</fullName>
    </recommendedName>
</protein>
<proteinExistence type="predicted"/>
<evidence type="ECO:0008006" key="3">
    <source>
        <dbReference type="Google" id="ProtNLM"/>
    </source>
</evidence>
<dbReference type="OrthoDB" id="9776104at2"/>
<organism evidence="1 2">
    <name type="scientific">Suicoccus acidiformans</name>
    <dbReference type="NCBI Taxonomy" id="2036206"/>
    <lineage>
        <taxon>Bacteria</taxon>
        <taxon>Bacillati</taxon>
        <taxon>Bacillota</taxon>
        <taxon>Bacilli</taxon>
        <taxon>Lactobacillales</taxon>
        <taxon>Aerococcaceae</taxon>
        <taxon>Suicoccus</taxon>
    </lineage>
</organism>
<reference evidence="1 2" key="1">
    <citation type="submission" date="2017-09" db="EMBL/GenBank/DDBJ databases">
        <title>Complete genome sequence of Oxytococcus suis strain ZY16052.</title>
        <authorList>
            <person name="Li F."/>
        </authorList>
    </citation>
    <scope>NUCLEOTIDE SEQUENCE [LARGE SCALE GENOMIC DNA]</scope>
    <source>
        <strain evidence="1 2">ZY16052</strain>
    </source>
</reference>
<dbReference type="KEGG" id="abae:CL176_07040"/>
<accession>A0A347WL12</accession>
<dbReference type="Proteomes" id="UP000263232">
    <property type="component" value="Chromosome"/>
</dbReference>
<gene>
    <name evidence="1" type="ORF">CL176_07040</name>
</gene>
<dbReference type="EMBL" id="CP023434">
    <property type="protein sequence ID" value="AXY25769.1"/>
    <property type="molecule type" value="Genomic_DNA"/>
</dbReference>
<sequence>MAYTHLTTKELTWIENYYEIIEKAYIVAKKLRRSAQTIYNVYHYLDDGRTIINYYERYKANKSKCVTKFNHSSYSVEISNLN</sequence>
<keyword evidence="2" id="KW-1185">Reference proteome</keyword>
<evidence type="ECO:0000313" key="1">
    <source>
        <dbReference type="EMBL" id="AXY25769.1"/>
    </source>
</evidence>
<dbReference type="AlphaFoldDB" id="A0A347WL12"/>